<dbReference type="PROSITE" id="PS50894">
    <property type="entry name" value="HPT"/>
    <property type="match status" value="1"/>
</dbReference>
<dbReference type="InterPro" id="IPR008207">
    <property type="entry name" value="Sig_transdc_His_kin_Hpt_dom"/>
</dbReference>
<feature type="modified residue" description="Phosphohistidine" evidence="2">
    <location>
        <position position="53"/>
    </location>
</feature>
<comment type="caution">
    <text evidence="4">The sequence shown here is derived from an EMBL/GenBank/DDBJ whole genome shotgun (WGS) entry which is preliminary data.</text>
</comment>
<dbReference type="SMART" id="SM00073">
    <property type="entry name" value="HPT"/>
    <property type="match status" value="1"/>
</dbReference>
<evidence type="ECO:0000313" key="5">
    <source>
        <dbReference type="Proteomes" id="UP000028006"/>
    </source>
</evidence>
<evidence type="ECO:0000259" key="3">
    <source>
        <dbReference type="PROSITE" id="PS50894"/>
    </source>
</evidence>
<accession>A0A081N4E6</accession>
<dbReference type="RefSeq" id="WP_034876024.1">
    <property type="nucleotide sequence ID" value="NZ_JOKG01000003.1"/>
</dbReference>
<protein>
    <recommendedName>
        <fullName evidence="3">HPt domain-containing protein</fullName>
    </recommendedName>
</protein>
<dbReference type="Pfam" id="PF01627">
    <property type="entry name" value="Hpt"/>
    <property type="match status" value="1"/>
</dbReference>
<dbReference type="Gene3D" id="1.20.120.160">
    <property type="entry name" value="HPT domain"/>
    <property type="match status" value="1"/>
</dbReference>
<sequence>MLDLTNLQQITDGNRAMLNSLLSEFVRTTDSDLKDLANAVSSQQKDLITRLSHRIKGAASIVGASELAELTGELETKGKQAHPDDSSELLNKIIDCYNDVSKEIDLYK</sequence>
<keyword evidence="2" id="KW-0597">Phosphoprotein</keyword>
<evidence type="ECO:0000256" key="2">
    <source>
        <dbReference type="PROSITE-ProRule" id="PRU00110"/>
    </source>
</evidence>
<keyword evidence="5" id="KW-1185">Reference proteome</keyword>
<proteinExistence type="predicted"/>
<feature type="domain" description="HPt" evidence="3">
    <location>
        <begin position="14"/>
        <end position="107"/>
    </location>
</feature>
<dbReference type="EMBL" id="JOKG01000003">
    <property type="protein sequence ID" value="KEQ13319.1"/>
    <property type="molecule type" value="Genomic_DNA"/>
</dbReference>
<dbReference type="Proteomes" id="UP000028006">
    <property type="component" value="Unassembled WGS sequence"/>
</dbReference>
<evidence type="ECO:0000256" key="1">
    <source>
        <dbReference type="ARBA" id="ARBA00023012"/>
    </source>
</evidence>
<dbReference type="InterPro" id="IPR036641">
    <property type="entry name" value="HPT_dom_sf"/>
</dbReference>
<dbReference type="AlphaFoldDB" id="A0A081N4E6"/>
<name>A0A081N4E6_9GAMM</name>
<dbReference type="CDD" id="cd00088">
    <property type="entry name" value="HPT"/>
    <property type="match status" value="1"/>
</dbReference>
<dbReference type="GO" id="GO:0000160">
    <property type="term" value="P:phosphorelay signal transduction system"/>
    <property type="evidence" value="ECO:0007669"/>
    <property type="project" value="UniProtKB-KW"/>
</dbReference>
<gene>
    <name evidence="4" type="ORF">GZ77_12885</name>
</gene>
<dbReference type="GO" id="GO:0004672">
    <property type="term" value="F:protein kinase activity"/>
    <property type="evidence" value="ECO:0007669"/>
    <property type="project" value="UniProtKB-ARBA"/>
</dbReference>
<dbReference type="SUPFAM" id="SSF47226">
    <property type="entry name" value="Histidine-containing phosphotransfer domain, HPT domain"/>
    <property type="match status" value="1"/>
</dbReference>
<evidence type="ECO:0000313" key="4">
    <source>
        <dbReference type="EMBL" id="KEQ13319.1"/>
    </source>
</evidence>
<keyword evidence="1" id="KW-0902">Two-component regulatory system</keyword>
<dbReference type="eggNOG" id="COG2198">
    <property type="taxonomic scope" value="Bacteria"/>
</dbReference>
<organism evidence="4 5">
    <name type="scientific">Endozoicomonas montiporae</name>
    <dbReference type="NCBI Taxonomy" id="1027273"/>
    <lineage>
        <taxon>Bacteria</taxon>
        <taxon>Pseudomonadati</taxon>
        <taxon>Pseudomonadota</taxon>
        <taxon>Gammaproteobacteria</taxon>
        <taxon>Oceanospirillales</taxon>
        <taxon>Endozoicomonadaceae</taxon>
        <taxon>Endozoicomonas</taxon>
    </lineage>
</organism>
<reference evidence="4 5" key="1">
    <citation type="submission" date="2014-06" db="EMBL/GenBank/DDBJ databases">
        <title>Whole Genome Sequences of Three Symbiotic Endozoicomonas Bacteria.</title>
        <authorList>
            <person name="Neave M.J."/>
            <person name="Apprill A."/>
            <person name="Voolstra C.R."/>
        </authorList>
    </citation>
    <scope>NUCLEOTIDE SEQUENCE [LARGE SCALE GENOMIC DNA]</scope>
    <source>
        <strain evidence="4 5">LMG 24815</strain>
    </source>
</reference>